<evidence type="ECO:0000313" key="1">
    <source>
        <dbReference type="EMBL" id="EKE26908.1"/>
    </source>
</evidence>
<sequence>MIKSPNYHKVDKLNKAEARDYQDYLTLFKEWILLNLKLDNVNIKWYTKKQIEDVLYDAFKIHKETEKANTELFQKIYFILKQTINHKSYQKLKNEEIIRNVLEQSKMEFNTPENVTEELILIFTELNKKTEIITRLDLMSVKWLKREDIEDVLYKEVWLSKSSWNKEKLLKAINFIYQKAISKMPANFYLKIPEEYKKKNWKSIDEFIDFILSTSSDKREWYLRLVDCAILKTMDWYDEIFDNPLVSELNQKLDNVIKKIKNIPWMTILSEKDWDIEFSYNSKDWSNPRHVKWRISYRTKEGAKILMKILYNRKYTRLDFFSDLIGFMVEVDNQEMGEKAITLFNRELFCDDSKLNDKWFLSEKFKEKCWIKLWNQWKKVSTSDSFVNASLTWSFLSWSLKWFNDDKNHNNQIPPIEVQFVYVWNKNESWFSKHEIYDSKKLLWVISRLIWYLTLDDIKLIINEVALKSWLPEEWILHHLMVPKSKKDKSYLMKMDIPGTQGYYFTTREVHNKFLENFYNSWIEYKHLQEEDFQDIWKKYLDIK</sequence>
<gene>
    <name evidence="1" type="ORF">ACD_4C00125G0006</name>
</gene>
<proteinExistence type="predicted"/>
<dbReference type="AlphaFoldDB" id="K2FVB2"/>
<accession>K2FVB2</accession>
<name>K2FVB2_9BACT</name>
<dbReference type="EMBL" id="AMFJ01000641">
    <property type="protein sequence ID" value="EKE26908.1"/>
    <property type="molecule type" value="Genomic_DNA"/>
</dbReference>
<protein>
    <submittedName>
        <fullName evidence="1">Uncharacterized protein</fullName>
    </submittedName>
</protein>
<reference evidence="1" key="1">
    <citation type="journal article" date="2012" name="Science">
        <title>Fermentation, hydrogen, and sulfur metabolism in multiple uncultivated bacterial phyla.</title>
        <authorList>
            <person name="Wrighton K.C."/>
            <person name="Thomas B.C."/>
            <person name="Sharon I."/>
            <person name="Miller C.S."/>
            <person name="Castelle C.J."/>
            <person name="VerBerkmoes N.C."/>
            <person name="Wilkins M.J."/>
            <person name="Hettich R.L."/>
            <person name="Lipton M.S."/>
            <person name="Williams K.H."/>
            <person name="Long P.E."/>
            <person name="Banfield J.F."/>
        </authorList>
    </citation>
    <scope>NUCLEOTIDE SEQUENCE [LARGE SCALE GENOMIC DNA]</scope>
</reference>
<comment type="caution">
    <text evidence="1">The sequence shown here is derived from an EMBL/GenBank/DDBJ whole genome shotgun (WGS) entry which is preliminary data.</text>
</comment>
<organism evidence="1">
    <name type="scientific">uncultured bacterium</name>
    <name type="common">gcode 4</name>
    <dbReference type="NCBI Taxonomy" id="1234023"/>
    <lineage>
        <taxon>Bacteria</taxon>
        <taxon>environmental samples</taxon>
    </lineage>
</organism>